<dbReference type="InterPro" id="IPR027417">
    <property type="entry name" value="P-loop_NTPase"/>
</dbReference>
<keyword evidence="2 3" id="KW-0808">Transferase</keyword>
<dbReference type="SUPFAM" id="SSF52540">
    <property type="entry name" value="P-loop containing nucleoside triphosphate hydrolases"/>
    <property type="match status" value="1"/>
</dbReference>
<dbReference type="GO" id="GO:0008146">
    <property type="term" value="F:sulfotransferase activity"/>
    <property type="evidence" value="ECO:0007669"/>
    <property type="project" value="InterPro"/>
</dbReference>
<name>A0A6A6KHL2_HEVBR</name>
<sequence>MRNFVKELFPIGLAGIMFWGIGKQAFNFRRDTVYQNEDLQNDTFSYVKRMAEFMGCPFSMEEETQGLVQKVVDLCSLSFLAIWRRRKVGDWKNYLTAEMAARIDQITEQKFSESGLAF</sequence>
<dbReference type="EMBL" id="JAAGAX010000016">
    <property type="protein sequence ID" value="KAF2288401.1"/>
    <property type="molecule type" value="Genomic_DNA"/>
</dbReference>
<proteinExistence type="inferred from homology"/>
<dbReference type="InterPro" id="IPR000863">
    <property type="entry name" value="Sulfotransferase_dom"/>
</dbReference>
<feature type="domain" description="Sulfotransferase" evidence="4">
    <location>
        <begin position="37"/>
        <end position="115"/>
    </location>
</feature>
<dbReference type="Gene3D" id="3.40.50.300">
    <property type="entry name" value="P-loop containing nucleotide triphosphate hydrolases"/>
    <property type="match status" value="1"/>
</dbReference>
<comment type="similarity">
    <text evidence="1 3">Belongs to the sulfotransferase 1 family.</text>
</comment>
<evidence type="ECO:0000313" key="6">
    <source>
        <dbReference type="Proteomes" id="UP000467840"/>
    </source>
</evidence>
<dbReference type="AlphaFoldDB" id="A0A6A6KHL2"/>
<organism evidence="5 6">
    <name type="scientific">Hevea brasiliensis</name>
    <name type="common">Para rubber tree</name>
    <name type="synonym">Siphonia brasiliensis</name>
    <dbReference type="NCBI Taxonomy" id="3981"/>
    <lineage>
        <taxon>Eukaryota</taxon>
        <taxon>Viridiplantae</taxon>
        <taxon>Streptophyta</taxon>
        <taxon>Embryophyta</taxon>
        <taxon>Tracheophyta</taxon>
        <taxon>Spermatophyta</taxon>
        <taxon>Magnoliopsida</taxon>
        <taxon>eudicotyledons</taxon>
        <taxon>Gunneridae</taxon>
        <taxon>Pentapetalae</taxon>
        <taxon>rosids</taxon>
        <taxon>fabids</taxon>
        <taxon>Malpighiales</taxon>
        <taxon>Euphorbiaceae</taxon>
        <taxon>Crotonoideae</taxon>
        <taxon>Micrandreae</taxon>
        <taxon>Hevea</taxon>
    </lineage>
</organism>
<accession>A0A6A6KHL2</accession>
<reference evidence="5 6" key="1">
    <citation type="journal article" date="2020" name="Mol. Plant">
        <title>The Chromosome-Based Rubber Tree Genome Provides New Insights into Spurge Genome Evolution and Rubber Biosynthesis.</title>
        <authorList>
            <person name="Liu J."/>
            <person name="Shi C."/>
            <person name="Shi C.C."/>
            <person name="Li W."/>
            <person name="Zhang Q.J."/>
            <person name="Zhang Y."/>
            <person name="Li K."/>
            <person name="Lu H.F."/>
            <person name="Shi C."/>
            <person name="Zhu S.T."/>
            <person name="Xiao Z.Y."/>
            <person name="Nan H."/>
            <person name="Yue Y."/>
            <person name="Zhu X.G."/>
            <person name="Wu Y."/>
            <person name="Hong X.N."/>
            <person name="Fan G.Y."/>
            <person name="Tong Y."/>
            <person name="Zhang D."/>
            <person name="Mao C.L."/>
            <person name="Liu Y.L."/>
            <person name="Hao S.J."/>
            <person name="Liu W.Q."/>
            <person name="Lv M.Q."/>
            <person name="Zhang H.B."/>
            <person name="Liu Y."/>
            <person name="Hu-Tang G.R."/>
            <person name="Wang J.P."/>
            <person name="Wang J.H."/>
            <person name="Sun Y.H."/>
            <person name="Ni S.B."/>
            <person name="Chen W.B."/>
            <person name="Zhang X.C."/>
            <person name="Jiao Y.N."/>
            <person name="Eichler E.E."/>
            <person name="Li G.H."/>
            <person name="Liu X."/>
            <person name="Gao L.Z."/>
        </authorList>
    </citation>
    <scope>NUCLEOTIDE SEQUENCE [LARGE SCALE GENOMIC DNA]</scope>
    <source>
        <strain evidence="6">cv. GT1</strain>
        <tissue evidence="5">Leaf</tissue>
    </source>
</reference>
<evidence type="ECO:0000256" key="2">
    <source>
        <dbReference type="ARBA" id="ARBA00022679"/>
    </source>
</evidence>
<evidence type="ECO:0000313" key="5">
    <source>
        <dbReference type="EMBL" id="KAF2288401.1"/>
    </source>
</evidence>
<evidence type="ECO:0000256" key="1">
    <source>
        <dbReference type="ARBA" id="ARBA00005771"/>
    </source>
</evidence>
<dbReference type="Proteomes" id="UP000467840">
    <property type="component" value="Chromosome 8"/>
</dbReference>
<comment type="caution">
    <text evidence="5">The sequence shown here is derived from an EMBL/GenBank/DDBJ whole genome shotgun (WGS) entry which is preliminary data.</text>
</comment>
<evidence type="ECO:0000259" key="4">
    <source>
        <dbReference type="Pfam" id="PF00685"/>
    </source>
</evidence>
<protein>
    <recommendedName>
        <fullName evidence="3">Sulfotransferase</fullName>
        <ecNumber evidence="3">2.8.2.-</ecNumber>
    </recommendedName>
</protein>
<keyword evidence="6" id="KW-1185">Reference proteome</keyword>
<gene>
    <name evidence="5" type="ORF">GH714_007246</name>
</gene>
<dbReference type="Pfam" id="PF00685">
    <property type="entry name" value="Sulfotransfer_1"/>
    <property type="match status" value="1"/>
</dbReference>
<evidence type="ECO:0000256" key="3">
    <source>
        <dbReference type="RuleBase" id="RU361155"/>
    </source>
</evidence>
<dbReference type="EC" id="2.8.2.-" evidence="3"/>
<dbReference type="PANTHER" id="PTHR11783">
    <property type="entry name" value="SULFOTRANSFERASE SULT"/>
    <property type="match status" value="1"/>
</dbReference>